<proteinExistence type="predicted"/>
<dbReference type="EMBL" id="JAGGKG010000006">
    <property type="protein sequence ID" value="MBP1905095.1"/>
    <property type="molecule type" value="Genomic_DNA"/>
</dbReference>
<dbReference type="Pfam" id="PF00534">
    <property type="entry name" value="Glycos_transf_1"/>
    <property type="match status" value="1"/>
</dbReference>
<dbReference type="InterPro" id="IPR001296">
    <property type="entry name" value="Glyco_trans_1"/>
</dbReference>
<reference evidence="2 3" key="1">
    <citation type="submission" date="2021-03" db="EMBL/GenBank/DDBJ databases">
        <title>Genomic Encyclopedia of Type Strains, Phase IV (KMG-IV): sequencing the most valuable type-strain genomes for metagenomic binning, comparative biology and taxonomic classification.</title>
        <authorList>
            <person name="Goeker M."/>
        </authorList>
    </citation>
    <scope>NUCLEOTIDE SEQUENCE [LARGE SCALE GENOMIC DNA]</scope>
    <source>
        <strain evidence="2 3">DSM 14349</strain>
    </source>
</reference>
<dbReference type="PANTHER" id="PTHR12526">
    <property type="entry name" value="GLYCOSYLTRANSFERASE"/>
    <property type="match status" value="1"/>
</dbReference>
<dbReference type="SUPFAM" id="SSF53756">
    <property type="entry name" value="UDP-Glycosyltransferase/glycogen phosphorylase"/>
    <property type="match status" value="1"/>
</dbReference>
<sequence length="354" mass="40165">MNVLFVFFVPSGGVDTLNRNRCLGLRRYGIKAECLYYNWGAGVQNYGDIPVYISNDDNEIKNILEKGKYDFIVATTDHYCFERFRKLGYTGKFILEIQGYGSKEIAQEQLRNASSTINTHAAALLNPNTPHITEIFNELYPNIPKFSFNNCFDSSSFTYHVLEKPSNPIMAWVGRLEDNKNWREFILIAYMLKKDHFPNLVLWMYEDANLAMPGERDALMNMVYSLNLHPSLHIFSNVPNLEMQYYYSMIGDSGGLVCLTSKVEGGPLSVLEAMSCLCPVMTSSSDGISSSVIHNVTGKVYPLGQVATAVKEASQLIGDYEYRNCIRVNAHQHVCHAFNVDKYCKLFIHMLNTL</sequence>
<gene>
    <name evidence="2" type="ORF">J2Z32_001720</name>
</gene>
<organism evidence="2 3">
    <name type="scientific">Paenibacillus turicensis</name>
    <dbReference type="NCBI Taxonomy" id="160487"/>
    <lineage>
        <taxon>Bacteria</taxon>
        <taxon>Bacillati</taxon>
        <taxon>Bacillota</taxon>
        <taxon>Bacilli</taxon>
        <taxon>Bacillales</taxon>
        <taxon>Paenibacillaceae</taxon>
        <taxon>Paenibacillus</taxon>
    </lineage>
</organism>
<evidence type="ECO:0000313" key="2">
    <source>
        <dbReference type="EMBL" id="MBP1905095.1"/>
    </source>
</evidence>
<accession>A0ABS4FRB8</accession>
<dbReference type="RefSeq" id="WP_210088728.1">
    <property type="nucleotide sequence ID" value="NZ_JAGGKG010000006.1"/>
</dbReference>
<keyword evidence="3" id="KW-1185">Reference proteome</keyword>
<dbReference type="Gene3D" id="3.40.50.2000">
    <property type="entry name" value="Glycogen Phosphorylase B"/>
    <property type="match status" value="2"/>
</dbReference>
<evidence type="ECO:0000313" key="3">
    <source>
        <dbReference type="Proteomes" id="UP001519272"/>
    </source>
</evidence>
<protein>
    <submittedName>
        <fullName evidence="2">Glycosyltransferase involved in cell wall biosynthesis</fullName>
    </submittedName>
</protein>
<feature type="domain" description="Glycosyl transferase family 1" evidence="1">
    <location>
        <begin position="165"/>
        <end position="331"/>
    </location>
</feature>
<dbReference type="Proteomes" id="UP001519272">
    <property type="component" value="Unassembled WGS sequence"/>
</dbReference>
<comment type="caution">
    <text evidence="2">The sequence shown here is derived from an EMBL/GenBank/DDBJ whole genome shotgun (WGS) entry which is preliminary data.</text>
</comment>
<name>A0ABS4FRB8_9BACL</name>
<evidence type="ECO:0000259" key="1">
    <source>
        <dbReference type="Pfam" id="PF00534"/>
    </source>
</evidence>